<accession>A0A934WI55</accession>
<dbReference type="Proteomes" id="UP000706333">
    <property type="component" value="Unassembled WGS sequence"/>
</dbReference>
<dbReference type="InterPro" id="IPR010634">
    <property type="entry name" value="DUF1223"/>
</dbReference>
<dbReference type="EMBL" id="NHSD01000132">
    <property type="protein sequence ID" value="MBK5926491.1"/>
    <property type="molecule type" value="Genomic_DNA"/>
</dbReference>
<dbReference type="AlphaFoldDB" id="A0A934WI55"/>
<reference evidence="1" key="2">
    <citation type="journal article" date="2020" name="Microorganisms">
        <title>Osmotic Adaptation and Compatible Solute Biosynthesis of Phototrophic Bacteria as Revealed from Genome Analyses.</title>
        <authorList>
            <person name="Imhoff J.F."/>
            <person name="Rahn T."/>
            <person name="Kunzel S."/>
            <person name="Keller A."/>
            <person name="Neulinger S.C."/>
        </authorList>
    </citation>
    <scope>NUCLEOTIDE SEQUENCE</scope>
    <source>
        <strain evidence="1">LMG 28126</strain>
    </source>
</reference>
<proteinExistence type="predicted"/>
<comment type="caution">
    <text evidence="1">The sequence shown here is derived from an EMBL/GenBank/DDBJ whole genome shotgun (WGS) entry which is preliminary data.</text>
</comment>
<gene>
    <name evidence="1" type="ORF">CCR87_03830</name>
</gene>
<organism evidence="1 2">
    <name type="scientific">Rhodobaculum claviforme</name>
    <dbReference type="NCBI Taxonomy" id="1549854"/>
    <lineage>
        <taxon>Bacteria</taxon>
        <taxon>Pseudomonadati</taxon>
        <taxon>Pseudomonadota</taxon>
        <taxon>Alphaproteobacteria</taxon>
        <taxon>Rhodobacterales</taxon>
        <taxon>Paracoccaceae</taxon>
        <taxon>Rhodobaculum</taxon>
    </lineage>
</organism>
<evidence type="ECO:0000313" key="1">
    <source>
        <dbReference type="EMBL" id="MBK5926491.1"/>
    </source>
</evidence>
<name>A0A934WI55_9RHOB</name>
<dbReference type="Pfam" id="PF06764">
    <property type="entry name" value="DUF1223"/>
    <property type="match status" value="1"/>
</dbReference>
<dbReference type="InterPro" id="IPR036249">
    <property type="entry name" value="Thioredoxin-like_sf"/>
</dbReference>
<evidence type="ECO:0000313" key="2">
    <source>
        <dbReference type="Proteomes" id="UP000706333"/>
    </source>
</evidence>
<dbReference type="PANTHER" id="PTHR36057:SF1">
    <property type="entry name" value="LIPOPROTEIN LIPID ATTACHMENT SITE-LIKE PROTEIN, PUTATIVE (DUF1223)-RELATED"/>
    <property type="match status" value="1"/>
</dbReference>
<reference evidence="1" key="1">
    <citation type="submission" date="2017-05" db="EMBL/GenBank/DDBJ databases">
        <authorList>
            <person name="Imhoff J.F."/>
            <person name="Rahn T."/>
            <person name="Kuenzel S."/>
            <person name="Neulinger S.C."/>
        </authorList>
    </citation>
    <scope>NUCLEOTIDE SEQUENCE</scope>
    <source>
        <strain evidence="1">LMG 28126</strain>
    </source>
</reference>
<dbReference type="PANTHER" id="PTHR36057">
    <property type="match status" value="1"/>
</dbReference>
<keyword evidence="2" id="KW-1185">Reference proteome</keyword>
<sequence length="207" mass="22369">MVVELFTSQGCVACPPADALLARLADRPGVIALSLHVDIWDYLGWADRFADPAFTRRQKAYARAEGSRSIFTPQMIVGGVHRIVGSAGMDLADRLTQEAGRPARVGLELRRDGGMLHIAATAEPPLERSVTIDMVRYTPSATMMISGGENAGREVTHHNIVTLWDQIATWDGQTPLALHVRLEGAEPAVVIIQEAGPGRILAASRAR</sequence>
<protein>
    <submittedName>
        <fullName evidence="1">DUF1223 domain-containing protein</fullName>
    </submittedName>
</protein>
<dbReference type="SUPFAM" id="SSF52833">
    <property type="entry name" value="Thioredoxin-like"/>
    <property type="match status" value="1"/>
</dbReference>